<evidence type="ECO:0000313" key="2">
    <source>
        <dbReference type="EMBL" id="KAI1615970.1"/>
    </source>
</evidence>
<proteinExistence type="predicted"/>
<dbReference type="Proteomes" id="UP001203852">
    <property type="component" value="Unassembled WGS sequence"/>
</dbReference>
<sequence>MVLCMRPLAPVCNPSLADCGSCPAFDEPKIWLQDYRHPLAQRCPLASVMLRSRIFGYGFAARLPRGLNNKRLSSTLTSSTINMSYHPSDGHYGQGTGQGAEGAGHAGAAGGPIATIQDPNHPHSHALGLSTAALELMGHASNTDPSQHDSDPNIHDALNRMHEHLQALEPHLAQMPELAQGIQLIQQALGQHAMGPPTGVGAAGGQHGAGAPHGGEEGEEDEEDGYGEGGEGQGEGDVEEQYQ</sequence>
<organism evidence="2 3">
    <name type="scientific">Exophiala viscosa</name>
    <dbReference type="NCBI Taxonomy" id="2486360"/>
    <lineage>
        <taxon>Eukaryota</taxon>
        <taxon>Fungi</taxon>
        <taxon>Dikarya</taxon>
        <taxon>Ascomycota</taxon>
        <taxon>Pezizomycotina</taxon>
        <taxon>Eurotiomycetes</taxon>
        <taxon>Chaetothyriomycetidae</taxon>
        <taxon>Chaetothyriales</taxon>
        <taxon>Herpotrichiellaceae</taxon>
        <taxon>Exophiala</taxon>
    </lineage>
</organism>
<feature type="compositionally biased region" description="Gly residues" evidence="1">
    <location>
        <begin position="92"/>
        <end position="110"/>
    </location>
</feature>
<keyword evidence="3" id="KW-1185">Reference proteome</keyword>
<feature type="compositionally biased region" description="Gly residues" evidence="1">
    <location>
        <begin position="201"/>
        <end position="213"/>
    </location>
</feature>
<feature type="compositionally biased region" description="Acidic residues" evidence="1">
    <location>
        <begin position="217"/>
        <end position="226"/>
    </location>
</feature>
<protein>
    <submittedName>
        <fullName evidence="2">Uncharacterized protein</fullName>
    </submittedName>
</protein>
<accession>A0AAN6IGA6</accession>
<name>A0AAN6IGA6_9EURO</name>
<gene>
    <name evidence="2" type="ORF">EDD36DRAFT_119715</name>
</gene>
<feature type="compositionally biased region" description="Acidic residues" evidence="1">
    <location>
        <begin position="234"/>
        <end position="243"/>
    </location>
</feature>
<reference evidence="2" key="1">
    <citation type="journal article" date="2022" name="bioRxiv">
        <title>Deciphering the potential niche of two novel black yeast fungi from a biological soil crust based on their genomes, phenotypes, and melanin regulation.</title>
        <authorList>
            <consortium name="DOE Joint Genome Institute"/>
            <person name="Carr E.C."/>
            <person name="Barton Q."/>
            <person name="Grambo S."/>
            <person name="Sullivan M."/>
            <person name="Renfro C.M."/>
            <person name="Kuo A."/>
            <person name="Pangilinan J."/>
            <person name="Lipzen A."/>
            <person name="Keymanesh K."/>
            <person name="Savage E."/>
            <person name="Barry K."/>
            <person name="Grigoriev I.V."/>
            <person name="Riekhof W.R."/>
            <person name="Harris S.S."/>
        </authorList>
    </citation>
    <scope>NUCLEOTIDE SEQUENCE</scope>
    <source>
        <strain evidence="2">JF 03-4F</strain>
    </source>
</reference>
<dbReference type="EMBL" id="MU404351">
    <property type="protein sequence ID" value="KAI1615970.1"/>
    <property type="molecule type" value="Genomic_DNA"/>
</dbReference>
<feature type="region of interest" description="Disordered" evidence="1">
    <location>
        <begin position="193"/>
        <end position="243"/>
    </location>
</feature>
<dbReference type="AlphaFoldDB" id="A0AAN6IGA6"/>
<comment type="caution">
    <text evidence="2">The sequence shown here is derived from an EMBL/GenBank/DDBJ whole genome shotgun (WGS) entry which is preliminary data.</text>
</comment>
<evidence type="ECO:0000313" key="3">
    <source>
        <dbReference type="Proteomes" id="UP001203852"/>
    </source>
</evidence>
<evidence type="ECO:0000256" key="1">
    <source>
        <dbReference type="SAM" id="MobiDB-lite"/>
    </source>
</evidence>
<feature type="region of interest" description="Disordered" evidence="1">
    <location>
        <begin position="85"/>
        <end position="126"/>
    </location>
</feature>